<organism evidence="2 3">
    <name type="scientific">Lactuca sativa</name>
    <name type="common">Garden lettuce</name>
    <dbReference type="NCBI Taxonomy" id="4236"/>
    <lineage>
        <taxon>Eukaryota</taxon>
        <taxon>Viridiplantae</taxon>
        <taxon>Streptophyta</taxon>
        <taxon>Embryophyta</taxon>
        <taxon>Tracheophyta</taxon>
        <taxon>Spermatophyta</taxon>
        <taxon>Magnoliopsida</taxon>
        <taxon>eudicotyledons</taxon>
        <taxon>Gunneridae</taxon>
        <taxon>Pentapetalae</taxon>
        <taxon>asterids</taxon>
        <taxon>campanulids</taxon>
        <taxon>Asterales</taxon>
        <taxon>Asteraceae</taxon>
        <taxon>Cichorioideae</taxon>
        <taxon>Cichorieae</taxon>
        <taxon>Lactucinae</taxon>
        <taxon>Lactuca</taxon>
    </lineage>
</organism>
<dbReference type="EMBL" id="NBSK02000008">
    <property type="protein sequence ID" value="KAJ0194540.1"/>
    <property type="molecule type" value="Genomic_DNA"/>
</dbReference>
<accession>A0A9R1UVC2</accession>
<gene>
    <name evidence="2" type="ORF">LSAT_V11C800440180</name>
</gene>
<evidence type="ECO:0000256" key="1">
    <source>
        <dbReference type="SAM" id="MobiDB-lite"/>
    </source>
</evidence>
<evidence type="ECO:0000313" key="2">
    <source>
        <dbReference type="EMBL" id="KAJ0194540.1"/>
    </source>
</evidence>
<protein>
    <submittedName>
        <fullName evidence="2">Uncharacterized protein</fullName>
    </submittedName>
</protein>
<name>A0A9R1UVC2_LACSA</name>
<reference evidence="2 3" key="1">
    <citation type="journal article" date="2017" name="Nat. Commun.">
        <title>Genome assembly with in vitro proximity ligation data and whole-genome triplication in lettuce.</title>
        <authorList>
            <person name="Reyes-Chin-Wo S."/>
            <person name="Wang Z."/>
            <person name="Yang X."/>
            <person name="Kozik A."/>
            <person name="Arikit S."/>
            <person name="Song C."/>
            <person name="Xia L."/>
            <person name="Froenicke L."/>
            <person name="Lavelle D.O."/>
            <person name="Truco M.J."/>
            <person name="Xia R."/>
            <person name="Zhu S."/>
            <person name="Xu C."/>
            <person name="Xu H."/>
            <person name="Xu X."/>
            <person name="Cox K."/>
            <person name="Korf I."/>
            <person name="Meyers B.C."/>
            <person name="Michelmore R.W."/>
        </authorList>
    </citation>
    <scope>NUCLEOTIDE SEQUENCE [LARGE SCALE GENOMIC DNA]</scope>
    <source>
        <strain evidence="3">cv. Salinas</strain>
        <tissue evidence="2">Seedlings</tissue>
    </source>
</reference>
<dbReference type="Proteomes" id="UP000235145">
    <property type="component" value="Unassembled WGS sequence"/>
</dbReference>
<feature type="region of interest" description="Disordered" evidence="1">
    <location>
        <begin position="116"/>
        <end position="143"/>
    </location>
</feature>
<dbReference type="AlphaFoldDB" id="A0A9R1UVC2"/>
<keyword evidence="3" id="KW-1185">Reference proteome</keyword>
<proteinExistence type="predicted"/>
<sequence>MISGVPQHAWCEEAFSAIARNWGSVVIPDECQTDCPNMEFGRVGLLTSHKGLINTNIIIAVDNLPYQITIVEDIFESTRLRSFNEDVDDFGEYEVEADGDIDDIPIPAAPPELQAYSAERESTPETDVEESLPNINYPRYQTI</sequence>
<evidence type="ECO:0000313" key="3">
    <source>
        <dbReference type="Proteomes" id="UP000235145"/>
    </source>
</evidence>
<comment type="caution">
    <text evidence="2">The sequence shown here is derived from an EMBL/GenBank/DDBJ whole genome shotgun (WGS) entry which is preliminary data.</text>
</comment>